<gene>
    <name evidence="1" type="ORF">B5807_09567</name>
</gene>
<dbReference type="Proteomes" id="UP000193240">
    <property type="component" value="Unassembled WGS sequence"/>
</dbReference>
<evidence type="ECO:0000313" key="2">
    <source>
        <dbReference type="Proteomes" id="UP000193240"/>
    </source>
</evidence>
<evidence type="ECO:0000313" key="1">
    <source>
        <dbReference type="EMBL" id="OSS45691.1"/>
    </source>
</evidence>
<reference evidence="1 2" key="1">
    <citation type="journal article" date="2017" name="Genome Announc.">
        <title>Genome sequence of the saprophytic ascomycete Epicoccum nigrum ICMP 19927 strain isolated from New Zealand.</title>
        <authorList>
            <person name="Fokin M."/>
            <person name="Fleetwood D."/>
            <person name="Weir B.S."/>
            <person name="Villas-Boas S.G."/>
        </authorList>
    </citation>
    <scope>NUCLEOTIDE SEQUENCE [LARGE SCALE GENOMIC DNA]</scope>
    <source>
        <strain evidence="1 2">ICMP 19927</strain>
    </source>
</reference>
<proteinExistence type="predicted"/>
<sequence length="166" mass="18953">MGALPRLVFSLDVTTSAQGRGTTVRVTKDGKHIIDATHHPILKDTHAFVNLIHPEFQGSFESFDFNDVQDLKLLKKEPESNNGSWQKMLARVPMVKKMKMVVFWRMSIPYDRDQDWGGSVRCHTIENKNGVTVGDFVQLVRQELKNAANELTNYGGQLRSIENYNY</sequence>
<dbReference type="AlphaFoldDB" id="A0A1Y2LP66"/>
<protein>
    <submittedName>
        <fullName evidence="1">Uncharacterized protein</fullName>
    </submittedName>
</protein>
<name>A0A1Y2LP66_EPING</name>
<accession>A0A1Y2LP66</accession>
<keyword evidence="2" id="KW-1185">Reference proteome</keyword>
<organism evidence="1 2">
    <name type="scientific">Epicoccum nigrum</name>
    <name type="common">Soil fungus</name>
    <name type="synonym">Epicoccum purpurascens</name>
    <dbReference type="NCBI Taxonomy" id="105696"/>
    <lineage>
        <taxon>Eukaryota</taxon>
        <taxon>Fungi</taxon>
        <taxon>Dikarya</taxon>
        <taxon>Ascomycota</taxon>
        <taxon>Pezizomycotina</taxon>
        <taxon>Dothideomycetes</taxon>
        <taxon>Pleosporomycetidae</taxon>
        <taxon>Pleosporales</taxon>
        <taxon>Pleosporineae</taxon>
        <taxon>Didymellaceae</taxon>
        <taxon>Epicoccum</taxon>
    </lineage>
</organism>
<dbReference type="EMBL" id="KZ107853">
    <property type="protein sequence ID" value="OSS45691.1"/>
    <property type="molecule type" value="Genomic_DNA"/>
</dbReference>
<dbReference type="InParanoid" id="A0A1Y2LP66"/>